<proteinExistence type="predicted"/>
<sequence>MFWRISKKFQFAADKIIPDSFVFCIVLTLVVFVASFILTDATSIELATGWYDGLWSQNSFAFQMSLMVVVCGAAAKSPAIERLLKRIAKLPRSREIAMIVLLIFGIVTSIINWAFSLIVTAIFAKEIAKNIKNLHFPLVIAASYSTMLLGQLWCPNSSVYALLATENHFMVDTLGIMTQDMTTYTPINTIMFFILAIATIVVGVLTTPPENEVVAYMQTTTDAEGEVVPKQINTWADRMNNSSICILIIAIIGLIFIVNEFIAKGFIGALSLNFIIFVFIVLNLFLYRKPVDFVEAIGNSMKPATQIMLQFPFYGGIMGLMASSGLASIVATWIIGISTAYTLPLVSYLAASVVNLFVPSQGGQWIIQGPILIEAAKALDAHIPTIINAFSFGDQATNLLQPLYLIPALSVVNMKLKDVWGFCAFIWIIWTILTCIGFTVLPAIL</sequence>
<dbReference type="Proteomes" id="UP000188605">
    <property type="component" value="Unassembled WGS sequence"/>
</dbReference>
<comment type="caution">
    <text evidence="1">The sequence shown here is derived from an EMBL/GenBank/DDBJ whole genome shotgun (WGS) entry which is preliminary data.</text>
</comment>
<accession>A0ACC8X9M7</accession>
<dbReference type="EMBL" id="LJDB01000078">
    <property type="protein sequence ID" value="ONI38781.1"/>
    <property type="molecule type" value="Genomic_DNA"/>
</dbReference>
<organism evidence="1 2">
    <name type="scientific">Candidatus Epulonipiscium fishelsonii</name>
    <dbReference type="NCBI Taxonomy" id="77094"/>
    <lineage>
        <taxon>Bacteria</taxon>
        <taxon>Bacillati</taxon>
        <taxon>Bacillota</taxon>
        <taxon>Clostridia</taxon>
        <taxon>Lachnospirales</taxon>
        <taxon>Lachnospiraceae</taxon>
        <taxon>Candidatus Epulonipiscium</taxon>
    </lineage>
</organism>
<keyword evidence="2" id="KW-1185">Reference proteome</keyword>
<evidence type="ECO:0000313" key="1">
    <source>
        <dbReference type="EMBL" id="ONI38781.1"/>
    </source>
</evidence>
<protein>
    <submittedName>
        <fullName evidence="1">Serine--pyruvate aminotransferase</fullName>
    </submittedName>
</protein>
<reference evidence="1" key="1">
    <citation type="submission" date="2016-08" db="EMBL/GenBank/DDBJ databases">
        <authorList>
            <person name="Ngugi D.K."/>
            <person name="Miyake S."/>
            <person name="Stingl U."/>
        </authorList>
    </citation>
    <scope>NUCLEOTIDE SEQUENCE</scope>
    <source>
        <strain evidence="1">SCG-B11WGA-EpuloA1</strain>
    </source>
</reference>
<name>A0ACC8X9M7_9FIRM</name>
<keyword evidence="1" id="KW-0032">Aminotransferase</keyword>
<evidence type="ECO:0000313" key="2">
    <source>
        <dbReference type="Proteomes" id="UP000188605"/>
    </source>
</evidence>
<gene>
    <name evidence="1" type="ORF">AN396_09860</name>
</gene>
<keyword evidence="1" id="KW-0808">Transferase</keyword>